<evidence type="ECO:0000313" key="7">
    <source>
        <dbReference type="EMBL" id="AFL51435.1"/>
    </source>
</evidence>
<dbReference type="InterPro" id="IPR017441">
    <property type="entry name" value="Protein_kinase_ATP_BS"/>
</dbReference>
<evidence type="ECO:0000256" key="4">
    <source>
        <dbReference type="ARBA" id="ARBA00022840"/>
    </source>
</evidence>
<dbReference type="EC" id="2.7.11.1" evidence="7"/>
<dbReference type="AlphaFoldDB" id="I3X6C9"/>
<keyword evidence="1 7" id="KW-0808">Transferase</keyword>
<name>I3X6C9_SINF2</name>
<dbReference type="KEGG" id="sfd:USDA257_c28640"/>
<dbReference type="PANTHER" id="PTHR43289">
    <property type="entry name" value="MITOGEN-ACTIVATED PROTEIN KINASE KINASE KINASE 20-RELATED"/>
    <property type="match status" value="1"/>
</dbReference>
<gene>
    <name evidence="7" type="primary">sps</name>
    <name evidence="7" type="ORF">USDA257_c28640</name>
</gene>
<dbReference type="GO" id="GO:0004674">
    <property type="term" value="F:protein serine/threonine kinase activity"/>
    <property type="evidence" value="ECO:0007669"/>
    <property type="project" value="UniProtKB-EC"/>
</dbReference>
<dbReference type="InterPro" id="IPR000719">
    <property type="entry name" value="Prot_kinase_dom"/>
</dbReference>
<protein>
    <submittedName>
        <fullName evidence="7">Putative serine/threonine-protein kinase Sps</fullName>
        <ecNumber evidence="7">2.7.11.1</ecNumber>
    </submittedName>
</protein>
<reference evidence="7 8" key="1">
    <citation type="journal article" date="2012" name="J. Bacteriol.">
        <title>Complete genome sequence of the broad-host-range strain Sinorhizobium fredii USDA257.</title>
        <authorList>
            <person name="Schuldes J."/>
            <person name="Rodriguez Orbegoso M."/>
            <person name="Schmeisser C."/>
            <person name="Krishnan H.B."/>
            <person name="Daniel R."/>
            <person name="Streit W.R."/>
        </authorList>
    </citation>
    <scope>NUCLEOTIDE SEQUENCE [LARGE SCALE GENOMIC DNA]</scope>
    <source>
        <strain evidence="7 8">USDA 257</strain>
    </source>
</reference>
<keyword evidence="3 7" id="KW-0418">Kinase</keyword>
<dbReference type="Gene3D" id="3.30.200.20">
    <property type="entry name" value="Phosphorylase Kinase, domain 1"/>
    <property type="match status" value="1"/>
</dbReference>
<dbReference type="InterPro" id="IPR008266">
    <property type="entry name" value="Tyr_kinase_AS"/>
</dbReference>
<evidence type="ECO:0000313" key="8">
    <source>
        <dbReference type="Proteomes" id="UP000006180"/>
    </source>
</evidence>
<evidence type="ECO:0000259" key="6">
    <source>
        <dbReference type="PROSITE" id="PS50011"/>
    </source>
</evidence>
<feature type="domain" description="Protein kinase" evidence="6">
    <location>
        <begin position="20"/>
        <end position="279"/>
    </location>
</feature>
<dbReference type="PATRIC" id="fig|1185652.3.peg.2976"/>
<dbReference type="PROSITE" id="PS50011">
    <property type="entry name" value="PROTEIN_KINASE_DOM"/>
    <property type="match status" value="1"/>
</dbReference>
<keyword evidence="2 5" id="KW-0547">Nucleotide-binding</keyword>
<dbReference type="GO" id="GO:0005524">
    <property type="term" value="F:ATP binding"/>
    <property type="evidence" value="ECO:0007669"/>
    <property type="project" value="UniProtKB-UniRule"/>
</dbReference>
<sequence length="705" mass="75802">MLDPLPGDIFRKGQVLNNTYEIEGLLGRGGTGEVYRASNRITGRVVAIKALNQELSANASYLELMKREEEVRSISHDAVVRYTDCSQTGDGHVYLVMDYVAGTPLSDWLERSAASPRDLLVVAHRVAEGLVATHERKIVHRDLSPDNIILRDGRPEEAVIIDFGIAKDSTPGARTIVGNEFAGKYEYAAPEQMHGQAEPRSDLYALGASLLATFRGRVPDVGRSPGEIVRHKERRLDTSGVPEPLKTLIDDLTQPDPAHRPPSAAAVVKEITRLLQPGLGGAQQSGRFEKASWRPWLAILPIATLAAIAGLWLFGAFEDLSTTTVPIATPYKLVAGVDGHGRATLTGFAPNAGQQEAIVTNFAQAVGVPSPGGTLTLADGAPSERWAEDMAAFFALAAPLEEWKLEVADRTVRLTGLAADNKGREAAVSRFAAAAKEAGYEPVVRVAAGPRDLSPDHLKSLLVPLETCGPLLIPPPQAGTYPLGAVVSIRGNVASSKDIQAVQQALAPHLGDRELRVDTTVLNSQLCVVQELLPDARQGPMTIVLGYGDKSEPNMSGIYSVGDNPVIDVLAPATLDEGYLWVAIADVTGNLFNVLPNIKRPDHALSDLGTVSEGMRTIRVAYPTAEGAVDPAKLSFAVDSTFGRSLIIVMQTNQPLFSRASPHNRVHQVFCRRFACGDSRGKCLGPLYDHPTDRYPELKIESRTA</sequence>
<dbReference type="eggNOG" id="COG0515">
    <property type="taxonomic scope" value="Bacteria"/>
</dbReference>
<dbReference type="InterPro" id="IPR011009">
    <property type="entry name" value="Kinase-like_dom_sf"/>
</dbReference>
<evidence type="ECO:0000256" key="5">
    <source>
        <dbReference type="PROSITE-ProRule" id="PRU10141"/>
    </source>
</evidence>
<dbReference type="HOGENOM" id="CLU_391229_0_0_5"/>
<evidence type="ECO:0000256" key="3">
    <source>
        <dbReference type="ARBA" id="ARBA00022777"/>
    </source>
</evidence>
<dbReference type="PROSITE" id="PS00109">
    <property type="entry name" value="PROTEIN_KINASE_TYR"/>
    <property type="match status" value="1"/>
</dbReference>
<dbReference type="Proteomes" id="UP000006180">
    <property type="component" value="Chromosome"/>
</dbReference>
<dbReference type="STRING" id="1185652.USDA257_c28640"/>
<evidence type="ECO:0000256" key="2">
    <source>
        <dbReference type="ARBA" id="ARBA00022741"/>
    </source>
</evidence>
<dbReference type="RefSeq" id="WP_014763597.1">
    <property type="nucleotide sequence ID" value="NC_018000.1"/>
</dbReference>
<dbReference type="Gene3D" id="1.10.510.10">
    <property type="entry name" value="Transferase(Phosphotransferase) domain 1"/>
    <property type="match status" value="1"/>
</dbReference>
<dbReference type="Gene3D" id="3.40.1520.20">
    <property type="match status" value="1"/>
</dbReference>
<evidence type="ECO:0000256" key="1">
    <source>
        <dbReference type="ARBA" id="ARBA00022679"/>
    </source>
</evidence>
<feature type="binding site" evidence="5">
    <location>
        <position position="49"/>
    </location>
    <ligand>
        <name>ATP</name>
        <dbReference type="ChEBI" id="CHEBI:30616"/>
    </ligand>
</feature>
<proteinExistence type="predicted"/>
<dbReference type="Pfam" id="PF00069">
    <property type="entry name" value="Pkinase"/>
    <property type="match status" value="1"/>
</dbReference>
<dbReference type="PANTHER" id="PTHR43289:SF6">
    <property type="entry name" value="SERINE_THREONINE-PROTEIN KINASE NEKL-3"/>
    <property type="match status" value="1"/>
</dbReference>
<organism evidence="7 8">
    <name type="scientific">Sinorhizobium fredii (strain USDA 257)</name>
    <dbReference type="NCBI Taxonomy" id="1185652"/>
    <lineage>
        <taxon>Bacteria</taxon>
        <taxon>Pseudomonadati</taxon>
        <taxon>Pseudomonadota</taxon>
        <taxon>Alphaproteobacteria</taxon>
        <taxon>Hyphomicrobiales</taxon>
        <taxon>Rhizobiaceae</taxon>
        <taxon>Sinorhizobium/Ensifer group</taxon>
        <taxon>Sinorhizobium</taxon>
    </lineage>
</organism>
<dbReference type="EMBL" id="CP003563">
    <property type="protein sequence ID" value="AFL51435.1"/>
    <property type="molecule type" value="Genomic_DNA"/>
</dbReference>
<dbReference type="PROSITE" id="PS00107">
    <property type="entry name" value="PROTEIN_KINASE_ATP"/>
    <property type="match status" value="1"/>
</dbReference>
<dbReference type="SUPFAM" id="SSF56112">
    <property type="entry name" value="Protein kinase-like (PK-like)"/>
    <property type="match status" value="1"/>
</dbReference>
<accession>I3X6C9</accession>
<dbReference type="CDD" id="cd14014">
    <property type="entry name" value="STKc_PknB_like"/>
    <property type="match status" value="1"/>
</dbReference>
<keyword evidence="4 5" id="KW-0067">ATP-binding</keyword>